<dbReference type="EMBL" id="MU267679">
    <property type="protein sequence ID" value="KAH7911413.1"/>
    <property type="molecule type" value="Genomic_DNA"/>
</dbReference>
<accession>A0ACB8AFF2</accession>
<keyword evidence="2" id="KW-1185">Reference proteome</keyword>
<sequence>FNNRKREGRGHPRLSAMTILCIAMSGTCPTFYLVFVTEELSTAVITSQYLATETRVLKCVTVAAHTRRANEGIE</sequence>
<protein>
    <submittedName>
        <fullName evidence="1">Uncharacterized protein</fullName>
    </submittedName>
</protein>
<feature type="non-terminal residue" evidence="1">
    <location>
        <position position="1"/>
    </location>
</feature>
<gene>
    <name evidence="1" type="ORF">BJ138DRAFT_966443</name>
</gene>
<evidence type="ECO:0000313" key="2">
    <source>
        <dbReference type="Proteomes" id="UP000790377"/>
    </source>
</evidence>
<proteinExistence type="predicted"/>
<dbReference type="Proteomes" id="UP000790377">
    <property type="component" value="Unassembled WGS sequence"/>
</dbReference>
<comment type="caution">
    <text evidence="1">The sequence shown here is derived from an EMBL/GenBank/DDBJ whole genome shotgun (WGS) entry which is preliminary data.</text>
</comment>
<evidence type="ECO:0000313" key="1">
    <source>
        <dbReference type="EMBL" id="KAH7911413.1"/>
    </source>
</evidence>
<reference evidence="1" key="1">
    <citation type="journal article" date="2021" name="New Phytol.">
        <title>Evolutionary innovations through gain and loss of genes in the ectomycorrhizal Boletales.</title>
        <authorList>
            <person name="Wu G."/>
            <person name="Miyauchi S."/>
            <person name="Morin E."/>
            <person name="Kuo A."/>
            <person name="Drula E."/>
            <person name="Varga T."/>
            <person name="Kohler A."/>
            <person name="Feng B."/>
            <person name="Cao Y."/>
            <person name="Lipzen A."/>
            <person name="Daum C."/>
            <person name="Hundley H."/>
            <person name="Pangilinan J."/>
            <person name="Johnson J."/>
            <person name="Barry K."/>
            <person name="LaButti K."/>
            <person name="Ng V."/>
            <person name="Ahrendt S."/>
            <person name="Min B."/>
            <person name="Choi I.G."/>
            <person name="Park H."/>
            <person name="Plett J.M."/>
            <person name="Magnuson J."/>
            <person name="Spatafora J.W."/>
            <person name="Nagy L.G."/>
            <person name="Henrissat B."/>
            <person name="Grigoriev I.V."/>
            <person name="Yang Z.L."/>
            <person name="Xu J."/>
            <person name="Martin F.M."/>
        </authorList>
    </citation>
    <scope>NUCLEOTIDE SEQUENCE</scope>
    <source>
        <strain evidence="1">ATCC 28755</strain>
    </source>
</reference>
<feature type="non-terminal residue" evidence="1">
    <location>
        <position position="74"/>
    </location>
</feature>
<name>A0ACB8AFF2_9AGAM</name>
<organism evidence="1 2">
    <name type="scientific">Hygrophoropsis aurantiaca</name>
    <dbReference type="NCBI Taxonomy" id="72124"/>
    <lineage>
        <taxon>Eukaryota</taxon>
        <taxon>Fungi</taxon>
        <taxon>Dikarya</taxon>
        <taxon>Basidiomycota</taxon>
        <taxon>Agaricomycotina</taxon>
        <taxon>Agaricomycetes</taxon>
        <taxon>Agaricomycetidae</taxon>
        <taxon>Boletales</taxon>
        <taxon>Coniophorineae</taxon>
        <taxon>Hygrophoropsidaceae</taxon>
        <taxon>Hygrophoropsis</taxon>
    </lineage>
</organism>